<name>A0A0C3S6X3_PHLG1</name>
<dbReference type="Pfam" id="PF05368">
    <property type="entry name" value="NmrA"/>
    <property type="match status" value="1"/>
</dbReference>
<reference evidence="4 5" key="1">
    <citation type="journal article" date="2014" name="PLoS Genet.">
        <title>Analysis of the Phlebiopsis gigantea genome, transcriptome and secretome provides insight into its pioneer colonization strategies of wood.</title>
        <authorList>
            <person name="Hori C."/>
            <person name="Ishida T."/>
            <person name="Igarashi K."/>
            <person name="Samejima M."/>
            <person name="Suzuki H."/>
            <person name="Master E."/>
            <person name="Ferreira P."/>
            <person name="Ruiz-Duenas F.J."/>
            <person name="Held B."/>
            <person name="Canessa P."/>
            <person name="Larrondo L.F."/>
            <person name="Schmoll M."/>
            <person name="Druzhinina I.S."/>
            <person name="Kubicek C.P."/>
            <person name="Gaskell J.A."/>
            <person name="Kersten P."/>
            <person name="St John F."/>
            <person name="Glasner J."/>
            <person name="Sabat G."/>
            <person name="Splinter BonDurant S."/>
            <person name="Syed K."/>
            <person name="Yadav J."/>
            <person name="Mgbeahuruike A.C."/>
            <person name="Kovalchuk A."/>
            <person name="Asiegbu F.O."/>
            <person name="Lackner G."/>
            <person name="Hoffmeister D."/>
            <person name="Rencoret J."/>
            <person name="Gutierrez A."/>
            <person name="Sun H."/>
            <person name="Lindquist E."/>
            <person name="Barry K."/>
            <person name="Riley R."/>
            <person name="Grigoriev I.V."/>
            <person name="Henrissat B."/>
            <person name="Kues U."/>
            <person name="Berka R.M."/>
            <person name="Martinez A.T."/>
            <person name="Covert S.F."/>
            <person name="Blanchette R.A."/>
            <person name="Cullen D."/>
        </authorList>
    </citation>
    <scope>NUCLEOTIDE SEQUENCE [LARGE SCALE GENOMIC DNA]</scope>
    <source>
        <strain evidence="4 5">11061_1 CR5-6</strain>
    </source>
</reference>
<evidence type="ECO:0000259" key="3">
    <source>
        <dbReference type="Pfam" id="PF05368"/>
    </source>
</evidence>
<keyword evidence="2" id="KW-0521">NADP</keyword>
<evidence type="ECO:0000256" key="1">
    <source>
        <dbReference type="ARBA" id="ARBA00006328"/>
    </source>
</evidence>
<sequence>MSTKPVIAVVTGTGTQGRSVCAAFHQSGRWAVRALTRDPAGPAARKLAEQGIEVVKADFEKKDEVLNAFEGAYAVYCVTIPPWQTGYGNTISEYDQGVLQVDAAKAANVKLILWSTLPYVGPDFLNAGGCELHDHKAQVEGYIKSQGIASVFISPAVFAENMYVWPMLRWIDDGKKLEFWHYAVDADKPVPFVWAERDLGSSVLALAEDFQKFESSGRSLLEHPLNHTIQPVGSWRTTWGNIARTIERLTGVPVQHTIHPNVDERWHPDLTKALVYQNVHGFYPSHAFPPPVFVNLGVSFNTLDDFVVQKIVPLFGKDTQR</sequence>
<comment type="similarity">
    <text evidence="1">Belongs to the NmrA-type oxidoreductase family.</text>
</comment>
<dbReference type="HOGENOM" id="CLU_007383_8_2_1"/>
<dbReference type="PANTHER" id="PTHR42748:SF7">
    <property type="entry name" value="NMRA LIKE REDOX SENSOR 1-RELATED"/>
    <property type="match status" value="1"/>
</dbReference>
<dbReference type="Gene3D" id="3.40.50.720">
    <property type="entry name" value="NAD(P)-binding Rossmann-like Domain"/>
    <property type="match status" value="1"/>
</dbReference>
<dbReference type="PANTHER" id="PTHR42748">
    <property type="entry name" value="NITROGEN METABOLITE REPRESSION PROTEIN NMRA FAMILY MEMBER"/>
    <property type="match status" value="1"/>
</dbReference>
<evidence type="ECO:0000313" key="5">
    <source>
        <dbReference type="Proteomes" id="UP000053257"/>
    </source>
</evidence>
<dbReference type="STRING" id="745531.A0A0C3S6X3"/>
<dbReference type="AlphaFoldDB" id="A0A0C3S6X3"/>
<dbReference type="OrthoDB" id="9997102at2759"/>
<gene>
    <name evidence="4" type="ORF">PHLGIDRAFT_19989</name>
</gene>
<evidence type="ECO:0000256" key="2">
    <source>
        <dbReference type="ARBA" id="ARBA00022857"/>
    </source>
</evidence>
<dbReference type="Gene3D" id="3.90.25.10">
    <property type="entry name" value="UDP-galactose 4-epimerase, domain 1"/>
    <property type="match status" value="1"/>
</dbReference>
<dbReference type="SUPFAM" id="SSF51735">
    <property type="entry name" value="NAD(P)-binding Rossmann-fold domains"/>
    <property type="match status" value="1"/>
</dbReference>
<organism evidence="4 5">
    <name type="scientific">Phlebiopsis gigantea (strain 11061_1 CR5-6)</name>
    <name type="common">White-rot fungus</name>
    <name type="synonym">Peniophora gigantea</name>
    <dbReference type="NCBI Taxonomy" id="745531"/>
    <lineage>
        <taxon>Eukaryota</taxon>
        <taxon>Fungi</taxon>
        <taxon>Dikarya</taxon>
        <taxon>Basidiomycota</taxon>
        <taxon>Agaricomycotina</taxon>
        <taxon>Agaricomycetes</taxon>
        <taxon>Polyporales</taxon>
        <taxon>Phanerochaetaceae</taxon>
        <taxon>Phlebiopsis</taxon>
    </lineage>
</organism>
<dbReference type="InterPro" id="IPR051164">
    <property type="entry name" value="NmrA-like_oxidored"/>
</dbReference>
<dbReference type="EMBL" id="KN840577">
    <property type="protein sequence ID" value="KIP04355.1"/>
    <property type="molecule type" value="Genomic_DNA"/>
</dbReference>
<dbReference type="Proteomes" id="UP000053257">
    <property type="component" value="Unassembled WGS sequence"/>
</dbReference>
<keyword evidence="5" id="KW-1185">Reference proteome</keyword>
<accession>A0A0C3S6X3</accession>
<dbReference type="InterPro" id="IPR008030">
    <property type="entry name" value="NmrA-like"/>
</dbReference>
<proteinExistence type="inferred from homology"/>
<dbReference type="InterPro" id="IPR036291">
    <property type="entry name" value="NAD(P)-bd_dom_sf"/>
</dbReference>
<evidence type="ECO:0000313" key="4">
    <source>
        <dbReference type="EMBL" id="KIP04355.1"/>
    </source>
</evidence>
<protein>
    <recommendedName>
        <fullName evidence="3">NmrA-like domain-containing protein</fullName>
    </recommendedName>
</protein>
<feature type="domain" description="NmrA-like" evidence="3">
    <location>
        <begin position="4"/>
        <end position="215"/>
    </location>
</feature>